<name>A0ABD1MY69_9FABA</name>
<evidence type="ECO:0000256" key="1">
    <source>
        <dbReference type="SAM" id="MobiDB-lite"/>
    </source>
</evidence>
<feature type="region of interest" description="Disordered" evidence="1">
    <location>
        <begin position="1"/>
        <end position="23"/>
    </location>
</feature>
<reference evidence="2 3" key="1">
    <citation type="submission" date="2024-08" db="EMBL/GenBank/DDBJ databases">
        <title>Insights into the chromosomal genome structure of Flemingia macrophylla.</title>
        <authorList>
            <person name="Ding Y."/>
            <person name="Zhao Y."/>
            <person name="Bi W."/>
            <person name="Wu M."/>
            <person name="Zhao G."/>
            <person name="Gong Y."/>
            <person name="Li W."/>
            <person name="Zhang P."/>
        </authorList>
    </citation>
    <scope>NUCLEOTIDE SEQUENCE [LARGE SCALE GENOMIC DNA]</scope>
    <source>
        <strain evidence="2">DYQJB</strain>
        <tissue evidence="2">Leaf</tissue>
    </source>
</reference>
<comment type="caution">
    <text evidence="2">The sequence shown here is derived from an EMBL/GenBank/DDBJ whole genome shotgun (WGS) entry which is preliminary data.</text>
</comment>
<accession>A0ABD1MY69</accession>
<dbReference type="EMBL" id="JBGMDY010000003">
    <property type="protein sequence ID" value="KAL2340591.1"/>
    <property type="molecule type" value="Genomic_DNA"/>
</dbReference>
<keyword evidence="3" id="KW-1185">Reference proteome</keyword>
<evidence type="ECO:0000313" key="3">
    <source>
        <dbReference type="Proteomes" id="UP001603857"/>
    </source>
</evidence>
<gene>
    <name evidence="2" type="ORF">Fmac_008531</name>
</gene>
<dbReference type="AlphaFoldDB" id="A0ABD1MY69"/>
<protein>
    <submittedName>
        <fullName evidence="2">Uncharacterized protein</fullName>
    </submittedName>
</protein>
<sequence>MNASDCHHPPQLQPRRRSPSPNFEVLRCTSNASFKRNLSMQRKSALLKAKTCSRLIDPHPLLKVRLRSEVRPTSLWLLGQEAQRQRRSLSRGGSCQ</sequence>
<proteinExistence type="predicted"/>
<dbReference type="Proteomes" id="UP001603857">
    <property type="component" value="Unassembled WGS sequence"/>
</dbReference>
<evidence type="ECO:0000313" key="2">
    <source>
        <dbReference type="EMBL" id="KAL2340591.1"/>
    </source>
</evidence>
<organism evidence="2 3">
    <name type="scientific">Flemingia macrophylla</name>
    <dbReference type="NCBI Taxonomy" id="520843"/>
    <lineage>
        <taxon>Eukaryota</taxon>
        <taxon>Viridiplantae</taxon>
        <taxon>Streptophyta</taxon>
        <taxon>Embryophyta</taxon>
        <taxon>Tracheophyta</taxon>
        <taxon>Spermatophyta</taxon>
        <taxon>Magnoliopsida</taxon>
        <taxon>eudicotyledons</taxon>
        <taxon>Gunneridae</taxon>
        <taxon>Pentapetalae</taxon>
        <taxon>rosids</taxon>
        <taxon>fabids</taxon>
        <taxon>Fabales</taxon>
        <taxon>Fabaceae</taxon>
        <taxon>Papilionoideae</taxon>
        <taxon>50 kb inversion clade</taxon>
        <taxon>NPAAA clade</taxon>
        <taxon>indigoferoid/millettioid clade</taxon>
        <taxon>Phaseoleae</taxon>
        <taxon>Flemingia</taxon>
    </lineage>
</organism>